<gene>
    <name evidence="2" type="ORF">COT24_03250</name>
</gene>
<proteinExistence type="predicted"/>
<protein>
    <submittedName>
        <fullName evidence="2">Glycosyltransferase</fullName>
    </submittedName>
</protein>
<evidence type="ECO:0000313" key="3">
    <source>
        <dbReference type="Proteomes" id="UP000231542"/>
    </source>
</evidence>
<dbReference type="GO" id="GO:0016740">
    <property type="term" value="F:transferase activity"/>
    <property type="evidence" value="ECO:0007669"/>
    <property type="project" value="UniProtKB-KW"/>
</dbReference>
<keyword evidence="2" id="KW-0808">Transferase</keyword>
<dbReference type="InterPro" id="IPR001173">
    <property type="entry name" value="Glyco_trans_2-like"/>
</dbReference>
<accession>A0A2H0YVN2</accession>
<dbReference type="InterPro" id="IPR029044">
    <property type="entry name" value="Nucleotide-diphossugar_trans"/>
</dbReference>
<evidence type="ECO:0000259" key="1">
    <source>
        <dbReference type="Pfam" id="PF00535"/>
    </source>
</evidence>
<reference evidence="2 3" key="1">
    <citation type="submission" date="2017-09" db="EMBL/GenBank/DDBJ databases">
        <title>Depth-based differentiation of microbial function through sediment-hosted aquifers and enrichment of novel symbionts in the deep terrestrial subsurface.</title>
        <authorList>
            <person name="Probst A.J."/>
            <person name="Ladd B."/>
            <person name="Jarett J.K."/>
            <person name="Geller-Mcgrath D.E."/>
            <person name="Sieber C.M."/>
            <person name="Emerson J.B."/>
            <person name="Anantharaman K."/>
            <person name="Thomas B.C."/>
            <person name="Malmstrom R."/>
            <person name="Stieglmeier M."/>
            <person name="Klingl A."/>
            <person name="Woyke T."/>
            <person name="Ryan C.M."/>
            <person name="Banfield J.F."/>
        </authorList>
    </citation>
    <scope>NUCLEOTIDE SEQUENCE [LARGE SCALE GENOMIC DNA]</scope>
    <source>
        <strain evidence="2">CG08_land_8_20_14_0_20_40_16</strain>
    </source>
</reference>
<feature type="domain" description="Glycosyltransferase 2-like" evidence="1">
    <location>
        <begin position="14"/>
        <end position="142"/>
    </location>
</feature>
<dbReference type="Gene3D" id="3.90.550.10">
    <property type="entry name" value="Spore Coat Polysaccharide Biosynthesis Protein SpsA, Chain A"/>
    <property type="match status" value="1"/>
</dbReference>
<name>A0A2H0YVN2_9BACT</name>
<dbReference type="EMBL" id="PEXU01000040">
    <property type="protein sequence ID" value="PIS42486.1"/>
    <property type="molecule type" value="Genomic_DNA"/>
</dbReference>
<dbReference type="PANTHER" id="PTHR22916">
    <property type="entry name" value="GLYCOSYLTRANSFERASE"/>
    <property type="match status" value="1"/>
</dbReference>
<dbReference type="SUPFAM" id="SSF53448">
    <property type="entry name" value="Nucleotide-diphospho-sugar transferases"/>
    <property type="match status" value="1"/>
</dbReference>
<dbReference type="Proteomes" id="UP000231542">
    <property type="component" value="Unassembled WGS sequence"/>
</dbReference>
<organism evidence="2 3">
    <name type="scientific">Candidatus Kerfeldbacteria bacterium CG08_land_8_20_14_0_20_40_16</name>
    <dbReference type="NCBI Taxonomy" id="2014244"/>
    <lineage>
        <taxon>Bacteria</taxon>
        <taxon>Candidatus Kerfeldiibacteriota</taxon>
    </lineage>
</organism>
<dbReference type="Pfam" id="PF00535">
    <property type="entry name" value="Glycos_transf_2"/>
    <property type="match status" value="1"/>
</dbReference>
<evidence type="ECO:0000313" key="2">
    <source>
        <dbReference type="EMBL" id="PIS42486.1"/>
    </source>
</evidence>
<sequence length="273" mass="31423">MNDLFTTKSVPHFTVVTTVFNGADTIEETIKSVICQSYNNIDYIIIDGNSTDSTLAIVKKYERHISFWSSEPDLGIYDGMNKGARKAKADSILYFLNCDDKLHDENVIRGVAQEFISDPQLQMVYGDVQIFDSDHNLSYKTSIKQTGGLIKRVASLNHQGIFVRKSVLEKNNYFDLQYTIAADTDFLYKVLTGDFKTKYINRLIACFRTGGFGSNKSVSKNEVSEIINKNLGYPQYLFYRIRRNSIIAISRLFSWLGIMRYYYKVKAYLRNKR</sequence>
<dbReference type="AlphaFoldDB" id="A0A2H0YVN2"/>
<dbReference type="CDD" id="cd06433">
    <property type="entry name" value="GT_2_WfgS_like"/>
    <property type="match status" value="1"/>
</dbReference>
<comment type="caution">
    <text evidence="2">The sequence shown here is derived from an EMBL/GenBank/DDBJ whole genome shotgun (WGS) entry which is preliminary data.</text>
</comment>
<dbReference type="PANTHER" id="PTHR22916:SF67">
    <property type="entry name" value="COLANIC ACID BIOSYNTHESIS GLYCOSYL TRANSFERASE WCAE-RELATED"/>
    <property type="match status" value="1"/>
</dbReference>